<evidence type="ECO:0000256" key="4">
    <source>
        <dbReference type="ARBA" id="ARBA00022723"/>
    </source>
</evidence>
<dbReference type="CDD" id="cd16833">
    <property type="entry name" value="YfiH"/>
    <property type="match status" value="1"/>
</dbReference>
<evidence type="ECO:0000256" key="6">
    <source>
        <dbReference type="ARBA" id="ARBA00022833"/>
    </source>
</evidence>
<evidence type="ECO:0000256" key="3">
    <source>
        <dbReference type="ARBA" id="ARBA00022679"/>
    </source>
</evidence>
<dbReference type="Proteomes" id="UP001467690">
    <property type="component" value="Unassembled WGS sequence"/>
</dbReference>
<evidence type="ECO:0000256" key="2">
    <source>
        <dbReference type="ARBA" id="ARBA00007353"/>
    </source>
</evidence>
<keyword evidence="12" id="KW-1185">Reference proteome</keyword>
<comment type="catalytic activity">
    <reaction evidence="1">
        <text>inosine + phosphate = alpha-D-ribose 1-phosphate + hypoxanthine</text>
        <dbReference type="Rhea" id="RHEA:27646"/>
        <dbReference type="ChEBI" id="CHEBI:17368"/>
        <dbReference type="ChEBI" id="CHEBI:17596"/>
        <dbReference type="ChEBI" id="CHEBI:43474"/>
        <dbReference type="ChEBI" id="CHEBI:57720"/>
        <dbReference type="EC" id="2.4.2.1"/>
    </reaction>
    <physiologicalReaction direction="left-to-right" evidence="1">
        <dbReference type="Rhea" id="RHEA:27647"/>
    </physiologicalReaction>
</comment>
<evidence type="ECO:0000313" key="11">
    <source>
        <dbReference type="EMBL" id="MER2494460.1"/>
    </source>
</evidence>
<dbReference type="PANTHER" id="PTHR30616:SF2">
    <property type="entry name" value="PURINE NUCLEOSIDE PHOSPHORYLASE LACC1"/>
    <property type="match status" value="1"/>
</dbReference>
<dbReference type="EMBL" id="JBELOE010000302">
    <property type="protein sequence ID" value="MER2494460.1"/>
    <property type="molecule type" value="Genomic_DNA"/>
</dbReference>
<comment type="catalytic activity">
    <reaction evidence="9">
        <text>S-methyl-5'-thioadenosine + phosphate = 5-(methylsulfanyl)-alpha-D-ribose 1-phosphate + adenine</text>
        <dbReference type="Rhea" id="RHEA:11852"/>
        <dbReference type="ChEBI" id="CHEBI:16708"/>
        <dbReference type="ChEBI" id="CHEBI:17509"/>
        <dbReference type="ChEBI" id="CHEBI:43474"/>
        <dbReference type="ChEBI" id="CHEBI:58533"/>
        <dbReference type="EC" id="2.4.2.28"/>
    </reaction>
    <physiologicalReaction direction="left-to-right" evidence="9">
        <dbReference type="Rhea" id="RHEA:11853"/>
    </physiologicalReaction>
</comment>
<comment type="catalytic activity">
    <reaction evidence="7">
        <text>adenosine + H2O + H(+) = inosine + NH4(+)</text>
        <dbReference type="Rhea" id="RHEA:24408"/>
        <dbReference type="ChEBI" id="CHEBI:15377"/>
        <dbReference type="ChEBI" id="CHEBI:15378"/>
        <dbReference type="ChEBI" id="CHEBI:16335"/>
        <dbReference type="ChEBI" id="CHEBI:17596"/>
        <dbReference type="ChEBI" id="CHEBI:28938"/>
        <dbReference type="EC" id="3.5.4.4"/>
    </reaction>
    <physiologicalReaction direction="left-to-right" evidence="7">
        <dbReference type="Rhea" id="RHEA:24409"/>
    </physiologicalReaction>
</comment>
<proteinExistence type="inferred from homology"/>
<dbReference type="InterPro" id="IPR003730">
    <property type="entry name" value="Cu_polyphenol_OxRdtase"/>
</dbReference>
<evidence type="ECO:0000256" key="8">
    <source>
        <dbReference type="ARBA" id="ARBA00048968"/>
    </source>
</evidence>
<dbReference type="SUPFAM" id="SSF64438">
    <property type="entry name" value="CNF1/YfiH-like putative cysteine hydrolases"/>
    <property type="match status" value="1"/>
</dbReference>
<evidence type="ECO:0000256" key="9">
    <source>
        <dbReference type="ARBA" id="ARBA00049893"/>
    </source>
</evidence>
<comment type="catalytic activity">
    <reaction evidence="8">
        <text>adenosine + phosphate = alpha-D-ribose 1-phosphate + adenine</text>
        <dbReference type="Rhea" id="RHEA:27642"/>
        <dbReference type="ChEBI" id="CHEBI:16335"/>
        <dbReference type="ChEBI" id="CHEBI:16708"/>
        <dbReference type="ChEBI" id="CHEBI:43474"/>
        <dbReference type="ChEBI" id="CHEBI:57720"/>
        <dbReference type="EC" id="2.4.2.1"/>
    </reaction>
    <physiologicalReaction direction="left-to-right" evidence="8">
        <dbReference type="Rhea" id="RHEA:27643"/>
    </physiologicalReaction>
</comment>
<dbReference type="InterPro" id="IPR038371">
    <property type="entry name" value="Cu_polyphenol_OxRdtase_sf"/>
</dbReference>
<keyword evidence="3" id="KW-0808">Transferase</keyword>
<organism evidence="11 12">
    <name type="scientific">Catenovulum sediminis</name>
    <dbReference type="NCBI Taxonomy" id="1740262"/>
    <lineage>
        <taxon>Bacteria</taxon>
        <taxon>Pseudomonadati</taxon>
        <taxon>Pseudomonadota</taxon>
        <taxon>Gammaproteobacteria</taxon>
        <taxon>Alteromonadales</taxon>
        <taxon>Alteromonadaceae</taxon>
        <taxon>Catenovulum</taxon>
    </lineage>
</organism>
<dbReference type="NCBIfam" id="TIGR00726">
    <property type="entry name" value="peptidoglycan editing factor PgeF"/>
    <property type="match status" value="1"/>
</dbReference>
<comment type="caution">
    <text evidence="11">The sequence shown here is derived from an EMBL/GenBank/DDBJ whole genome shotgun (WGS) entry which is preliminary data.</text>
</comment>
<comment type="similarity">
    <text evidence="2 10">Belongs to the purine nucleoside phosphorylase YfiH/LACC1 family.</text>
</comment>
<evidence type="ECO:0000256" key="5">
    <source>
        <dbReference type="ARBA" id="ARBA00022801"/>
    </source>
</evidence>
<dbReference type="Gene3D" id="3.60.140.10">
    <property type="entry name" value="CNF1/YfiH-like putative cysteine hydrolases"/>
    <property type="match status" value="1"/>
</dbReference>
<evidence type="ECO:0000256" key="10">
    <source>
        <dbReference type="RuleBase" id="RU361274"/>
    </source>
</evidence>
<dbReference type="InterPro" id="IPR011324">
    <property type="entry name" value="Cytotoxic_necrot_fac-like_cat"/>
</dbReference>
<evidence type="ECO:0000256" key="7">
    <source>
        <dbReference type="ARBA" id="ARBA00047989"/>
    </source>
</evidence>
<dbReference type="RefSeq" id="WP_143872049.1">
    <property type="nucleotide sequence ID" value="NZ_CP041660.1"/>
</dbReference>
<sequence length="242" mass="27119">MRFYTPSWPAPHHVVALQTCRQGGFSLPPYNSLNLATHVKDARETVMRNRALLPLPKSVGWLNQTHSDICIELPCKDLAKPADASYTYLAEQVCVVLTADCLPVLLTNKSGDFVAAVHCGWRGLANGLLANTLTAINCNRQDLLVWLGPAIGPSAFEVGDDVYQFFMQQDPLYNKAFKSQSIEGKFLANIYDLAKIQLRQLGAHNIYSDELCTYTQSSQYFSFRRDGQTGRQASFIWMKNSY</sequence>
<evidence type="ECO:0000256" key="1">
    <source>
        <dbReference type="ARBA" id="ARBA00000553"/>
    </source>
</evidence>
<keyword evidence="4" id="KW-0479">Metal-binding</keyword>
<dbReference type="PANTHER" id="PTHR30616">
    <property type="entry name" value="UNCHARACTERIZED PROTEIN YFIH"/>
    <property type="match status" value="1"/>
</dbReference>
<keyword evidence="6" id="KW-0862">Zinc</keyword>
<accession>A0ABV1RNH7</accession>
<gene>
    <name evidence="11" type="primary">pgeF</name>
    <name evidence="11" type="ORF">ABS311_21535</name>
</gene>
<reference evidence="11 12" key="1">
    <citation type="submission" date="2024-06" db="EMBL/GenBank/DDBJ databases">
        <authorList>
            <person name="Chen R.Y."/>
        </authorList>
    </citation>
    <scope>NUCLEOTIDE SEQUENCE [LARGE SCALE GENOMIC DNA]</scope>
    <source>
        <strain evidence="11 12">D2</strain>
    </source>
</reference>
<keyword evidence="5" id="KW-0378">Hydrolase</keyword>
<dbReference type="Pfam" id="PF02578">
    <property type="entry name" value="Cu-oxidase_4"/>
    <property type="match status" value="1"/>
</dbReference>
<evidence type="ECO:0000313" key="12">
    <source>
        <dbReference type="Proteomes" id="UP001467690"/>
    </source>
</evidence>
<protein>
    <recommendedName>
        <fullName evidence="10">Purine nucleoside phosphorylase</fullName>
    </recommendedName>
</protein>
<name>A0ABV1RNH7_9ALTE</name>